<dbReference type="RefSeq" id="WP_013884888.1">
    <property type="nucleotide sequence ID" value="NC_015671.1"/>
</dbReference>
<name>F8A5T1_CELGA</name>
<protein>
    <submittedName>
        <fullName evidence="2">Uncharacterized protein</fullName>
    </submittedName>
</protein>
<dbReference type="KEGG" id="cga:Celgi_2878"/>
<evidence type="ECO:0000256" key="1">
    <source>
        <dbReference type="SAM" id="MobiDB-lite"/>
    </source>
</evidence>
<feature type="compositionally biased region" description="Low complexity" evidence="1">
    <location>
        <begin position="13"/>
        <end position="36"/>
    </location>
</feature>
<dbReference type="EMBL" id="CP002665">
    <property type="protein sequence ID" value="AEI13371.1"/>
    <property type="molecule type" value="Genomic_DNA"/>
</dbReference>
<reference evidence="3" key="1">
    <citation type="submission" date="2011-04" db="EMBL/GenBank/DDBJ databases">
        <title>Complete sequence of Cellvibrio gilvus ATCC 13127.</title>
        <authorList>
            <person name="Lucas S."/>
            <person name="Han J."/>
            <person name="Lapidus A."/>
            <person name="Cheng J.-F."/>
            <person name="Goodwin L."/>
            <person name="Pitluck S."/>
            <person name="Peters L."/>
            <person name="Munk A."/>
            <person name="Detter J.C."/>
            <person name="Han C."/>
            <person name="Tapia R."/>
            <person name="Land M."/>
            <person name="Hauser L."/>
            <person name="Kyrpides N."/>
            <person name="Ivanova N."/>
            <person name="Ovchinnikova G."/>
            <person name="Pagani I."/>
            <person name="Mead D."/>
            <person name="Brumm P."/>
            <person name="Woyke T."/>
        </authorList>
    </citation>
    <scope>NUCLEOTIDE SEQUENCE [LARGE SCALE GENOMIC DNA]</scope>
    <source>
        <strain evidence="3">ATCC 13127 / NRRL B-14078</strain>
    </source>
</reference>
<dbReference type="HOGENOM" id="CLU_2680969_0_0_11"/>
<dbReference type="Proteomes" id="UP000000485">
    <property type="component" value="Chromosome"/>
</dbReference>
<feature type="region of interest" description="Disordered" evidence="1">
    <location>
        <begin position="1"/>
        <end position="74"/>
    </location>
</feature>
<evidence type="ECO:0000313" key="3">
    <source>
        <dbReference type="Proteomes" id="UP000000485"/>
    </source>
</evidence>
<dbReference type="OrthoDB" id="10001618at2"/>
<organism evidence="2 3">
    <name type="scientific">Cellulomonas gilvus (strain ATCC 13127 / NRRL B-14078)</name>
    <name type="common">Cellvibrio gilvus</name>
    <dbReference type="NCBI Taxonomy" id="593907"/>
    <lineage>
        <taxon>Bacteria</taxon>
        <taxon>Bacillati</taxon>
        <taxon>Actinomycetota</taxon>
        <taxon>Actinomycetes</taxon>
        <taxon>Micrococcales</taxon>
        <taxon>Cellulomonadaceae</taxon>
        <taxon>Cellulomonas</taxon>
    </lineage>
</organism>
<keyword evidence="3" id="KW-1185">Reference proteome</keyword>
<gene>
    <name evidence="2" type="ordered locus">Celgi_2878</name>
</gene>
<sequence>MSDHDETNVPPTAADAVPGGVPDPVVATAPTAPPATDESKDDEIDETLAAERPPVYPAAGPQSGVVLPPVPPRT</sequence>
<accession>F8A5T1</accession>
<feature type="compositionally biased region" description="Acidic residues" evidence="1">
    <location>
        <begin position="39"/>
        <end position="48"/>
    </location>
</feature>
<evidence type="ECO:0000313" key="2">
    <source>
        <dbReference type="EMBL" id="AEI13371.1"/>
    </source>
</evidence>
<proteinExistence type="predicted"/>
<dbReference type="AlphaFoldDB" id="F8A5T1"/>
<dbReference type="STRING" id="593907.Celgi_2878"/>